<reference evidence="1 2" key="1">
    <citation type="journal article" date="2014" name="Int. J. Syst. Evol. Microbiol.">
        <title>Complete genome sequence of Corynebacterium casei LMG S-19264T (=DSM 44701T), isolated from a smear-ripened cheese.</title>
        <authorList>
            <consortium name="US DOE Joint Genome Institute (JGI-PGF)"/>
            <person name="Walter F."/>
            <person name="Albersmeier A."/>
            <person name="Kalinowski J."/>
            <person name="Ruckert C."/>
        </authorList>
    </citation>
    <scope>NUCLEOTIDE SEQUENCE [LARGE SCALE GENOMIC DNA]</scope>
    <source>
        <strain evidence="1 2">CGMCC 1.12976</strain>
    </source>
</reference>
<dbReference type="AlphaFoldDB" id="A0A917EXW6"/>
<gene>
    <name evidence="1" type="ORF">GCM10011399_15240</name>
</gene>
<name>A0A917EXW6_9MICO</name>
<dbReference type="Gene3D" id="1.10.10.10">
    <property type="entry name" value="Winged helix-like DNA-binding domain superfamily/Winged helix DNA-binding domain"/>
    <property type="match status" value="1"/>
</dbReference>
<organism evidence="1 2">
    <name type="scientific">Subtercola lobariae</name>
    <dbReference type="NCBI Taxonomy" id="1588641"/>
    <lineage>
        <taxon>Bacteria</taxon>
        <taxon>Bacillati</taxon>
        <taxon>Actinomycetota</taxon>
        <taxon>Actinomycetes</taxon>
        <taxon>Micrococcales</taxon>
        <taxon>Microbacteriaceae</taxon>
        <taxon>Subtercola</taxon>
    </lineage>
</organism>
<keyword evidence="2" id="KW-1185">Reference proteome</keyword>
<proteinExistence type="predicted"/>
<protein>
    <submittedName>
        <fullName evidence="1">Uncharacterized protein</fullName>
    </submittedName>
</protein>
<evidence type="ECO:0000313" key="1">
    <source>
        <dbReference type="EMBL" id="GGF22514.1"/>
    </source>
</evidence>
<dbReference type="InterPro" id="IPR036388">
    <property type="entry name" value="WH-like_DNA-bd_sf"/>
</dbReference>
<evidence type="ECO:0000313" key="2">
    <source>
        <dbReference type="Proteomes" id="UP000598775"/>
    </source>
</evidence>
<comment type="caution">
    <text evidence="1">The sequence shown here is derived from an EMBL/GenBank/DDBJ whole genome shotgun (WGS) entry which is preliminary data.</text>
</comment>
<sequence length="218" mass="23474">MVADMVRLGRTAPEIYQIDGPYVRTVLLGGEVDVPWLKFLNSIKPSDVGGDLDSILALRCSVERGWITSVELAPVLQKTVGEADFVLRRLTHSETADGAVLRFVSGYPLEDPPVFTPGPGIRAALGERLASVFNVRGRERIALEWARSRGRVSSPELADVAQVAGNNASSILKGLVTDGALKPSRASGMGRGLYYLLAGKDDDAEPDDVARKPSERAF</sequence>
<dbReference type="Proteomes" id="UP000598775">
    <property type="component" value="Unassembled WGS sequence"/>
</dbReference>
<accession>A0A917EXW6</accession>
<dbReference type="EMBL" id="BMGP01000002">
    <property type="protein sequence ID" value="GGF22514.1"/>
    <property type="molecule type" value="Genomic_DNA"/>
</dbReference>